<protein>
    <recommendedName>
        <fullName evidence="5">Transmembrane protein</fullName>
    </recommendedName>
</protein>
<reference evidence="3" key="2">
    <citation type="submission" date="2022-01" db="EMBL/GenBank/DDBJ databases">
        <authorList>
            <person name="Yamashiro T."/>
            <person name="Shiraishi A."/>
            <person name="Satake H."/>
            <person name="Nakayama K."/>
        </authorList>
    </citation>
    <scope>NUCLEOTIDE SEQUENCE</scope>
</reference>
<keyword evidence="4" id="KW-1185">Reference proteome</keyword>
<sequence length="71" mass="7596">MSSQPLSLPNQQRLHSQPNPLSPSPPYPTTIVVGGWWLVCGSGWWWWVGLVVVGRVTGGDAGSDSGSGFEM</sequence>
<dbReference type="Proteomes" id="UP001151760">
    <property type="component" value="Unassembled WGS sequence"/>
</dbReference>
<evidence type="ECO:0000256" key="2">
    <source>
        <dbReference type="SAM" id="Phobius"/>
    </source>
</evidence>
<name>A0ABQ5EXW4_9ASTR</name>
<organism evidence="3 4">
    <name type="scientific">Tanacetum coccineum</name>
    <dbReference type="NCBI Taxonomy" id="301880"/>
    <lineage>
        <taxon>Eukaryota</taxon>
        <taxon>Viridiplantae</taxon>
        <taxon>Streptophyta</taxon>
        <taxon>Embryophyta</taxon>
        <taxon>Tracheophyta</taxon>
        <taxon>Spermatophyta</taxon>
        <taxon>Magnoliopsida</taxon>
        <taxon>eudicotyledons</taxon>
        <taxon>Gunneridae</taxon>
        <taxon>Pentapetalae</taxon>
        <taxon>asterids</taxon>
        <taxon>campanulids</taxon>
        <taxon>Asterales</taxon>
        <taxon>Asteraceae</taxon>
        <taxon>Asteroideae</taxon>
        <taxon>Anthemideae</taxon>
        <taxon>Anthemidinae</taxon>
        <taxon>Tanacetum</taxon>
    </lineage>
</organism>
<accession>A0ABQ5EXW4</accession>
<feature type="region of interest" description="Disordered" evidence="1">
    <location>
        <begin position="1"/>
        <end position="24"/>
    </location>
</feature>
<gene>
    <name evidence="3" type="ORF">Tco_0990524</name>
</gene>
<feature type="compositionally biased region" description="Polar residues" evidence="1">
    <location>
        <begin position="1"/>
        <end position="15"/>
    </location>
</feature>
<evidence type="ECO:0008006" key="5">
    <source>
        <dbReference type="Google" id="ProtNLM"/>
    </source>
</evidence>
<keyword evidence="2" id="KW-0472">Membrane</keyword>
<comment type="caution">
    <text evidence="3">The sequence shown here is derived from an EMBL/GenBank/DDBJ whole genome shotgun (WGS) entry which is preliminary data.</text>
</comment>
<keyword evidence="2" id="KW-1133">Transmembrane helix</keyword>
<reference evidence="3" key="1">
    <citation type="journal article" date="2022" name="Int. J. Mol. Sci.">
        <title>Draft Genome of Tanacetum Coccineum: Genomic Comparison of Closely Related Tanacetum-Family Plants.</title>
        <authorList>
            <person name="Yamashiro T."/>
            <person name="Shiraishi A."/>
            <person name="Nakayama K."/>
            <person name="Satake H."/>
        </authorList>
    </citation>
    <scope>NUCLEOTIDE SEQUENCE</scope>
</reference>
<dbReference type="EMBL" id="BQNB010016759">
    <property type="protein sequence ID" value="GJT55470.1"/>
    <property type="molecule type" value="Genomic_DNA"/>
</dbReference>
<feature type="transmembrane region" description="Helical" evidence="2">
    <location>
        <begin position="31"/>
        <end position="53"/>
    </location>
</feature>
<keyword evidence="2" id="KW-0812">Transmembrane</keyword>
<evidence type="ECO:0000313" key="4">
    <source>
        <dbReference type="Proteomes" id="UP001151760"/>
    </source>
</evidence>
<proteinExistence type="predicted"/>
<evidence type="ECO:0000313" key="3">
    <source>
        <dbReference type="EMBL" id="GJT55470.1"/>
    </source>
</evidence>
<evidence type="ECO:0000256" key="1">
    <source>
        <dbReference type="SAM" id="MobiDB-lite"/>
    </source>
</evidence>